<keyword evidence="2" id="KW-1185">Reference proteome</keyword>
<name>A0A6G1AMW9_CROCR</name>
<evidence type="ECO:0000313" key="2">
    <source>
        <dbReference type="Proteomes" id="UP000475037"/>
    </source>
</evidence>
<comment type="caution">
    <text evidence="1">The sequence shown here is derived from an EMBL/GenBank/DDBJ whole genome shotgun (WGS) entry which is preliminary data.</text>
</comment>
<reference evidence="1 2" key="1">
    <citation type="submission" date="2019-11" db="EMBL/GenBank/DDBJ databases">
        <authorList>
            <person name="Yang C."/>
            <person name="Li F."/>
        </authorList>
    </citation>
    <scope>NUCLEOTIDE SEQUENCE [LARGE SCALE GENOMIC DNA]</scope>
    <source>
        <strain evidence="1">KB4526</strain>
        <tissue evidence="1">Muscle</tissue>
    </source>
</reference>
<evidence type="ECO:0000313" key="1">
    <source>
        <dbReference type="EMBL" id="KAF0876991.1"/>
    </source>
</evidence>
<proteinExistence type="predicted"/>
<accession>A0A6G1AMW9</accession>
<dbReference type="EMBL" id="VOAJ01004621">
    <property type="protein sequence ID" value="KAF0876991.1"/>
    <property type="molecule type" value="Genomic_DNA"/>
</dbReference>
<dbReference type="AlphaFoldDB" id="A0A6G1AMW9"/>
<dbReference type="Proteomes" id="UP000475037">
    <property type="component" value="Unassembled WGS sequence"/>
</dbReference>
<organism evidence="1 2">
    <name type="scientific">Crocuta crocuta</name>
    <name type="common">Spotted hyena</name>
    <dbReference type="NCBI Taxonomy" id="9678"/>
    <lineage>
        <taxon>Eukaryota</taxon>
        <taxon>Metazoa</taxon>
        <taxon>Chordata</taxon>
        <taxon>Craniata</taxon>
        <taxon>Vertebrata</taxon>
        <taxon>Euteleostomi</taxon>
        <taxon>Mammalia</taxon>
        <taxon>Eutheria</taxon>
        <taxon>Laurasiatheria</taxon>
        <taxon>Carnivora</taxon>
        <taxon>Feliformia</taxon>
        <taxon>Hyaenidae</taxon>
        <taxon>Crocuta</taxon>
    </lineage>
</organism>
<gene>
    <name evidence="1" type="primary">Pol_380</name>
    <name evidence="1" type="ORF">FOF47_R18859</name>
</gene>
<feature type="non-terminal residue" evidence="1">
    <location>
        <position position="1"/>
    </location>
</feature>
<protein>
    <submittedName>
        <fullName evidence="1">LORF2 protein</fullName>
    </submittedName>
</protein>
<feature type="non-terminal residue" evidence="1">
    <location>
        <position position="121"/>
    </location>
</feature>
<sequence>HYTPVTMGKIKNNDSTKCCRGSKEIGSLIHHTSWEYKIVYSLWKIVWQFLTTLKMQLPDDLAVTLLGIYAREVEMMFTQNLYTDVCNIFIPNSSKLETTEMSFRQTVVSPDHGILLSNEGD</sequence>